<name>A0A382JCF5_9ZZZZ</name>
<evidence type="ECO:0000256" key="4">
    <source>
        <dbReference type="ARBA" id="ARBA00022898"/>
    </source>
</evidence>
<proteinExistence type="predicted"/>
<reference evidence="5" key="1">
    <citation type="submission" date="2018-05" db="EMBL/GenBank/DDBJ databases">
        <authorList>
            <person name="Lanie J.A."/>
            <person name="Ng W.-L."/>
            <person name="Kazmierczak K.M."/>
            <person name="Andrzejewski T.M."/>
            <person name="Davidsen T.M."/>
            <person name="Wayne K.J."/>
            <person name="Tettelin H."/>
            <person name="Glass J.I."/>
            <person name="Rusch D."/>
            <person name="Podicherti R."/>
            <person name="Tsui H.-C.T."/>
            <person name="Winkler M.E."/>
        </authorList>
    </citation>
    <scope>NUCLEOTIDE SEQUENCE</scope>
</reference>
<dbReference type="Gene3D" id="3.90.1150.10">
    <property type="entry name" value="Aspartate Aminotransferase, domain 1"/>
    <property type="match status" value="1"/>
</dbReference>
<feature type="non-terminal residue" evidence="5">
    <location>
        <position position="1"/>
    </location>
</feature>
<comment type="cofactor">
    <cofactor evidence="1">
        <name>pyridoxal 5'-phosphate</name>
        <dbReference type="ChEBI" id="CHEBI:597326"/>
    </cofactor>
</comment>
<evidence type="ECO:0000256" key="3">
    <source>
        <dbReference type="ARBA" id="ARBA00022679"/>
    </source>
</evidence>
<dbReference type="PANTHER" id="PTHR11986">
    <property type="entry name" value="AMINOTRANSFERASE CLASS III"/>
    <property type="match status" value="1"/>
</dbReference>
<dbReference type="PANTHER" id="PTHR11986:SF79">
    <property type="entry name" value="ACETYLORNITHINE AMINOTRANSFERASE, MITOCHONDRIAL"/>
    <property type="match status" value="1"/>
</dbReference>
<dbReference type="CDD" id="cd00610">
    <property type="entry name" value="OAT_like"/>
    <property type="match status" value="1"/>
</dbReference>
<gene>
    <name evidence="5" type="ORF">METZ01_LOCUS262129</name>
</gene>
<accession>A0A382JCF5</accession>
<dbReference type="InterPro" id="IPR005814">
    <property type="entry name" value="Aminotrans_3"/>
</dbReference>
<dbReference type="InterPro" id="IPR015421">
    <property type="entry name" value="PyrdxlP-dep_Trfase_major"/>
</dbReference>
<organism evidence="5">
    <name type="scientific">marine metagenome</name>
    <dbReference type="NCBI Taxonomy" id="408172"/>
    <lineage>
        <taxon>unclassified sequences</taxon>
        <taxon>metagenomes</taxon>
        <taxon>ecological metagenomes</taxon>
    </lineage>
</organism>
<evidence type="ECO:0000256" key="1">
    <source>
        <dbReference type="ARBA" id="ARBA00001933"/>
    </source>
</evidence>
<dbReference type="GO" id="GO:0030170">
    <property type="term" value="F:pyridoxal phosphate binding"/>
    <property type="evidence" value="ECO:0007669"/>
    <property type="project" value="InterPro"/>
</dbReference>
<sequence length="348" mass="38857">PLMHTYTYPSKERAEYLEYLIEQTPAQFEKAYLISSGTEATETALKLMRMHGKKLEKRKGGIICFDGAFHGRTMGAQMMTGDLSARDWIGYQDPNIHHLPFPYPWEVNREQVQNFFNNKIEILLRQKSLDPNKDLCGIMMEAFQGWGAIFYPEDFVHEVISYAREKEILVAFDEMQSGFGRTGQLFGYMHYGIEPDILCCGKGASSGIPLSIVMSSKEVMDLPDVGSMSSTHSANPISCVAGHENLRTILDDGLIENSKNLGYLLHQELNNIKEEFGDHCKHIFGKGLLAGLVFTNSAGNPLTSLCDNISEKAFQRGLLIVHTGRESIKIAPPLCITKDALLEGISVL</sequence>
<dbReference type="EMBL" id="UINC01073131">
    <property type="protein sequence ID" value="SVC09275.1"/>
    <property type="molecule type" value="Genomic_DNA"/>
</dbReference>
<keyword evidence="2" id="KW-0032">Aminotransferase</keyword>
<dbReference type="PIRSF" id="PIRSF000521">
    <property type="entry name" value="Transaminase_4ab_Lys_Orn"/>
    <property type="match status" value="1"/>
</dbReference>
<evidence type="ECO:0008006" key="6">
    <source>
        <dbReference type="Google" id="ProtNLM"/>
    </source>
</evidence>
<evidence type="ECO:0000313" key="5">
    <source>
        <dbReference type="EMBL" id="SVC09275.1"/>
    </source>
</evidence>
<dbReference type="AlphaFoldDB" id="A0A382JCF5"/>
<feature type="non-terminal residue" evidence="5">
    <location>
        <position position="348"/>
    </location>
</feature>
<dbReference type="SUPFAM" id="SSF53383">
    <property type="entry name" value="PLP-dependent transferases"/>
    <property type="match status" value="1"/>
</dbReference>
<keyword evidence="4" id="KW-0663">Pyridoxal phosphate</keyword>
<keyword evidence="3" id="KW-0808">Transferase</keyword>
<dbReference type="GO" id="GO:0042802">
    <property type="term" value="F:identical protein binding"/>
    <property type="evidence" value="ECO:0007669"/>
    <property type="project" value="TreeGrafter"/>
</dbReference>
<dbReference type="InterPro" id="IPR050103">
    <property type="entry name" value="Class-III_PLP-dep_AT"/>
</dbReference>
<dbReference type="Pfam" id="PF00202">
    <property type="entry name" value="Aminotran_3"/>
    <property type="match status" value="1"/>
</dbReference>
<protein>
    <recommendedName>
        <fullName evidence="6">Aspartate aminotransferase family protein</fullName>
    </recommendedName>
</protein>
<evidence type="ECO:0000256" key="2">
    <source>
        <dbReference type="ARBA" id="ARBA00022576"/>
    </source>
</evidence>
<dbReference type="Gene3D" id="3.40.640.10">
    <property type="entry name" value="Type I PLP-dependent aspartate aminotransferase-like (Major domain)"/>
    <property type="match status" value="1"/>
</dbReference>
<dbReference type="InterPro" id="IPR015422">
    <property type="entry name" value="PyrdxlP-dep_Trfase_small"/>
</dbReference>
<dbReference type="GO" id="GO:0008483">
    <property type="term" value="F:transaminase activity"/>
    <property type="evidence" value="ECO:0007669"/>
    <property type="project" value="UniProtKB-KW"/>
</dbReference>
<dbReference type="InterPro" id="IPR015424">
    <property type="entry name" value="PyrdxlP-dep_Trfase"/>
</dbReference>